<feature type="region of interest" description="Disordered" evidence="2">
    <location>
        <begin position="184"/>
        <end position="204"/>
    </location>
</feature>
<organism evidence="4">
    <name type="scientific">Sedimenticola thiotaurini</name>
    <dbReference type="NCBI Taxonomy" id="1543721"/>
    <lineage>
        <taxon>Bacteria</taxon>
        <taxon>Pseudomonadati</taxon>
        <taxon>Pseudomonadota</taxon>
        <taxon>Gammaproteobacteria</taxon>
        <taxon>Chromatiales</taxon>
        <taxon>Sedimenticolaceae</taxon>
        <taxon>Sedimenticola</taxon>
    </lineage>
</organism>
<comment type="caution">
    <text evidence="4">The sequence shown here is derived from an EMBL/GenBank/DDBJ whole genome shotgun (WGS) entry which is preliminary data.</text>
</comment>
<gene>
    <name evidence="4" type="ORF">ENI96_00865</name>
</gene>
<keyword evidence="3" id="KW-0472">Membrane</keyword>
<evidence type="ECO:0000256" key="1">
    <source>
        <dbReference type="SAM" id="Coils"/>
    </source>
</evidence>
<evidence type="ECO:0000313" key="4">
    <source>
        <dbReference type="EMBL" id="HEB94963.1"/>
    </source>
</evidence>
<accession>A0A831RKA1</accession>
<proteinExistence type="predicted"/>
<dbReference type="Proteomes" id="UP000886251">
    <property type="component" value="Unassembled WGS sequence"/>
</dbReference>
<keyword evidence="3" id="KW-1133">Transmembrane helix</keyword>
<keyword evidence="3" id="KW-0812">Transmembrane</keyword>
<protein>
    <submittedName>
        <fullName evidence="4">Uncharacterized protein</fullName>
    </submittedName>
</protein>
<evidence type="ECO:0000256" key="3">
    <source>
        <dbReference type="SAM" id="Phobius"/>
    </source>
</evidence>
<feature type="region of interest" description="Disordered" evidence="2">
    <location>
        <begin position="1"/>
        <end position="28"/>
    </location>
</feature>
<sequence>MSSTASKAAGRGGRTHRQTATGSGSHKHRYSRSQRKIIRLLITSWILGGLLFVVILVWIITSMKLSSLNGDLLLEQARTREQAQQNRQLQASNKQLRATIDRLEQEQAELVAGRIPRLRPLKFDVTIPIEQEYFRNINFTLTGTTHRRRYEYRVVMHNGGSANVEPDVTLFLFDELGIEVGKARLTSGGNDTEEEKNPLLPGETRSYSNEIRLDREATPKYFLVDVR</sequence>
<dbReference type="AlphaFoldDB" id="A0A831RKA1"/>
<keyword evidence="1" id="KW-0175">Coiled coil</keyword>
<reference evidence="4" key="1">
    <citation type="journal article" date="2020" name="mSystems">
        <title>Genome- and Community-Level Interaction Insights into Carbon Utilization and Element Cycling Functions of Hydrothermarchaeota in Hydrothermal Sediment.</title>
        <authorList>
            <person name="Zhou Z."/>
            <person name="Liu Y."/>
            <person name="Xu W."/>
            <person name="Pan J."/>
            <person name="Luo Z.H."/>
            <person name="Li M."/>
        </authorList>
    </citation>
    <scope>NUCLEOTIDE SEQUENCE [LARGE SCALE GENOMIC DNA]</scope>
    <source>
        <strain evidence="4">HyVt-443</strain>
    </source>
</reference>
<name>A0A831RKA1_9GAMM</name>
<evidence type="ECO:0000256" key="2">
    <source>
        <dbReference type="SAM" id="MobiDB-lite"/>
    </source>
</evidence>
<feature type="transmembrane region" description="Helical" evidence="3">
    <location>
        <begin position="37"/>
        <end position="60"/>
    </location>
</feature>
<feature type="coiled-coil region" evidence="1">
    <location>
        <begin position="86"/>
        <end position="113"/>
    </location>
</feature>
<dbReference type="EMBL" id="DRKP01000010">
    <property type="protein sequence ID" value="HEB94963.1"/>
    <property type="molecule type" value="Genomic_DNA"/>
</dbReference>